<feature type="domain" description="SbsA Ig-like" evidence="2">
    <location>
        <begin position="680"/>
        <end position="770"/>
    </location>
</feature>
<evidence type="ECO:0000259" key="2">
    <source>
        <dbReference type="Pfam" id="PF13205"/>
    </source>
</evidence>
<proteinExistence type="predicted"/>
<dbReference type="PATRIC" id="fig|1121305.3.peg.307"/>
<dbReference type="InterPro" id="IPR015943">
    <property type="entry name" value="WD40/YVTN_repeat-like_dom_sf"/>
</dbReference>
<keyword evidence="1" id="KW-0732">Signal</keyword>
<reference evidence="3 4" key="1">
    <citation type="submission" date="2016-02" db="EMBL/GenBank/DDBJ databases">
        <title>Genome sequence of Clostridium colicanis DSM 13634.</title>
        <authorList>
            <person name="Poehlein A."/>
            <person name="Daniel R."/>
        </authorList>
    </citation>
    <scope>NUCLEOTIDE SEQUENCE [LARGE SCALE GENOMIC DNA]</scope>
    <source>
        <strain evidence="3 4">DSM 13634</strain>
    </source>
</reference>
<comment type="caution">
    <text evidence="3">The sequence shown here is derived from an EMBL/GenBank/DDBJ whole genome shotgun (WGS) entry which is preliminary data.</text>
</comment>
<dbReference type="STRING" id="1121305.CLCOL_03080"/>
<accession>A0A151ARZ3</accession>
<gene>
    <name evidence="3" type="ORF">CLCOL_03080</name>
</gene>
<dbReference type="EMBL" id="LTBB01000001">
    <property type="protein sequence ID" value="KYH30362.1"/>
    <property type="molecule type" value="Genomic_DNA"/>
</dbReference>
<dbReference type="InterPro" id="IPR014755">
    <property type="entry name" value="Cu-Rt/internalin_Ig-like"/>
</dbReference>
<organism evidence="3 4">
    <name type="scientific">Clostridium colicanis DSM 13634</name>
    <dbReference type="NCBI Taxonomy" id="1121305"/>
    <lineage>
        <taxon>Bacteria</taxon>
        <taxon>Bacillati</taxon>
        <taxon>Bacillota</taxon>
        <taxon>Clostridia</taxon>
        <taxon>Eubacteriales</taxon>
        <taxon>Clostridiaceae</taxon>
        <taxon>Clostridium</taxon>
    </lineage>
</organism>
<evidence type="ECO:0000313" key="4">
    <source>
        <dbReference type="Proteomes" id="UP000075374"/>
    </source>
</evidence>
<protein>
    <submittedName>
        <fullName evidence="3">Two component regulator propeller</fullName>
    </submittedName>
</protein>
<dbReference type="Pfam" id="PF13205">
    <property type="entry name" value="Big_5"/>
    <property type="match status" value="1"/>
</dbReference>
<evidence type="ECO:0000256" key="1">
    <source>
        <dbReference type="ARBA" id="ARBA00022729"/>
    </source>
</evidence>
<sequence length="867" mass="98399">MKNKRIISLALVYFFILTLLPMGFLSKEVQAIEDYKKYDSSSTKIANKYNIEGKIFKIKQYDDYTLVLTEDSLYFIQDGKAKKYNLGKVDIFPSTSIGISGKYIYLTPCRTNSTYKLLTIDSEKFTGESNAVNEYISFNDTDNNIKLQEVIIDSSKNKWFSVYNSSEGIYNLLKVENTEGAVEKSVRTLKASESFKYDDAFTNLKSDSNEGICFKVTESDSKTKKYMLTRIYKDDTDKTYTFEDDIVDYSIDNDGSLWVIHKDKIVHVSESGKVIKKFNGTNLKDIEKDAKGNIWVLDEDKIKEIVNDEIQEKYTVSKESKEFSIKDENNIAVRNTRGFTLISQGEAEDTIVGSYVSNSAVVLKDNISDVRIISDNYNYDEDYKNSDDVLLEVTLKNNKFNIENNAGAKFKSYVSAVICNDEVYFVCDDIVYKLKDNSIEEYVKLNNEEGSMNYTSSIAFDDNGYLYAVGEEKLYIVDKDKKVEEIELSKLYSYDSVIYNKLIKDKNDDVYLITKAPNGVKLNKLNGNQYRAINYRSPNGDEPVNIFLNENDELEFVCGNSSYGYKVYKLDENLTPQEDLRFSGQGSNLTETYPEIRKLEETGDGKLILWIGYNMLYAKEKNSDKFIGLYDMEANDTITSMVSGNDGKVYIGTYKSGVISYGIGINDILPSDYTTKSLEGKEVVPKDKEWNIKFNKELDESTITEDNIVVVDSIGRLQSVKVSLGEDKSSVKLTPNQPYEYGESYYIIIKDSVKASSGKKLPKAVVAQFTVNESKEGDLNVKFEIVSPSNLDARQRSFMDDIINKWKDDFKGEVGKVTVGKVNLSSDTAFISFSAETVVEKDGNKVKETQDISLNCKKVNGVWSITE</sequence>
<dbReference type="Gene3D" id="2.130.10.10">
    <property type="entry name" value="YVTN repeat-like/Quinoprotein amine dehydrogenase"/>
    <property type="match status" value="1"/>
</dbReference>
<dbReference type="SUPFAM" id="SSF101898">
    <property type="entry name" value="NHL repeat"/>
    <property type="match status" value="1"/>
</dbReference>
<dbReference type="AlphaFoldDB" id="A0A151ARZ3"/>
<dbReference type="Gene3D" id="2.60.40.1220">
    <property type="match status" value="1"/>
</dbReference>
<dbReference type="InterPro" id="IPR032812">
    <property type="entry name" value="SbsA_Ig"/>
</dbReference>
<keyword evidence="4" id="KW-1185">Reference proteome</keyword>
<name>A0A151ARZ3_9CLOT</name>
<evidence type="ECO:0000313" key="3">
    <source>
        <dbReference type="EMBL" id="KYH30362.1"/>
    </source>
</evidence>
<dbReference type="Proteomes" id="UP000075374">
    <property type="component" value="Unassembled WGS sequence"/>
</dbReference>
<dbReference type="RefSeq" id="WP_061857240.1">
    <property type="nucleotide sequence ID" value="NZ_LTBB01000001.1"/>
</dbReference>